<feature type="domain" description="Peptidase M24 C-terminal" evidence="6">
    <location>
        <begin position="515"/>
        <end position="574"/>
    </location>
</feature>
<dbReference type="Pfam" id="PF16189">
    <property type="entry name" value="Creatinase_N_2"/>
    <property type="match status" value="1"/>
</dbReference>
<organism evidence="7 8">
    <name type="scientific">Peptoniphilus equinus</name>
    <dbReference type="NCBI Taxonomy" id="3016343"/>
    <lineage>
        <taxon>Bacteria</taxon>
        <taxon>Bacillati</taxon>
        <taxon>Bacillota</taxon>
        <taxon>Tissierellia</taxon>
        <taxon>Tissierellales</taxon>
        <taxon>Peptoniphilaceae</taxon>
        <taxon>Peptoniphilus</taxon>
    </lineage>
</organism>
<dbReference type="InterPro" id="IPR032416">
    <property type="entry name" value="Peptidase_M24_C"/>
</dbReference>
<dbReference type="Pfam" id="PF01321">
    <property type="entry name" value="Creatinase_N"/>
    <property type="match status" value="1"/>
</dbReference>
<keyword evidence="8" id="KW-1185">Reference proteome</keyword>
<accession>A0ABY7QWB9</accession>
<evidence type="ECO:0000256" key="2">
    <source>
        <dbReference type="ARBA" id="ARBA00022723"/>
    </source>
</evidence>
<dbReference type="InterPro" id="IPR050422">
    <property type="entry name" value="X-Pro_aminopeptidase_P"/>
</dbReference>
<dbReference type="InterPro" id="IPR029149">
    <property type="entry name" value="Creatin/AminoP/Spt16_N"/>
</dbReference>
<feature type="domain" description="Creatinase N-terminal" evidence="5">
    <location>
        <begin position="3"/>
        <end position="131"/>
    </location>
</feature>
<dbReference type="Proteomes" id="UP001210339">
    <property type="component" value="Chromosome"/>
</dbReference>
<evidence type="ECO:0000313" key="7">
    <source>
        <dbReference type="EMBL" id="WBW50726.1"/>
    </source>
</evidence>
<dbReference type="RefSeq" id="WP_271192251.1">
    <property type="nucleotide sequence ID" value="NZ_CP115667.1"/>
</dbReference>
<evidence type="ECO:0000256" key="1">
    <source>
        <dbReference type="ARBA" id="ARBA00008766"/>
    </source>
</evidence>
<keyword evidence="3" id="KW-0378">Hydrolase</keyword>
<keyword evidence="7" id="KW-0031">Aminopeptidase</keyword>
<proteinExistence type="inferred from homology"/>
<dbReference type="SUPFAM" id="SSF53092">
    <property type="entry name" value="Creatinase/prolidase N-terminal domain"/>
    <property type="match status" value="2"/>
</dbReference>
<dbReference type="CDD" id="cd01085">
    <property type="entry name" value="APP"/>
    <property type="match status" value="1"/>
</dbReference>
<dbReference type="PANTHER" id="PTHR43763:SF6">
    <property type="entry name" value="XAA-PRO AMINOPEPTIDASE 1"/>
    <property type="match status" value="1"/>
</dbReference>
<protein>
    <submittedName>
        <fullName evidence="7">Aminopeptidase P family protein</fullName>
    </submittedName>
</protein>
<reference evidence="7 8" key="1">
    <citation type="submission" date="2023-01" db="EMBL/GenBank/DDBJ databases">
        <authorList>
            <person name="Lee S.H."/>
            <person name="Jung H.S."/>
            <person name="Yun J.U."/>
        </authorList>
    </citation>
    <scope>NUCLEOTIDE SEQUENCE [LARGE SCALE GENOMIC DNA]</scope>
    <source>
        <strain evidence="7 8">CBA3646</strain>
    </source>
</reference>
<dbReference type="InterPro" id="IPR000587">
    <property type="entry name" value="Creatinase_N"/>
</dbReference>
<sequence length="577" mass="65744">MVLDELRQLMTAHNLDAYIVVTSDPHNSEYLAEYYKERAYLTGFSGSQGTAVVTQDEAYLWADGRYFEQAEREIQNTGFQLQKIAVEGYPTVKEYLDSLKAARIGFNALYMPISQYKELTKGLDSTFVDIDLFKTLWTDRALPKTTSFSHKEYSVVTSAEKLTQVRSKMTSLGATALLISSLEDISYLTNSRGGDISRVPVTFAYVLLTSDESMLFIDSDKIRDFRSELEENFTILPYESIFEVLEQISEERFVLADHVNTRLYQLIEAHNSVVDHTNIVGMMKCIKNQNELSHMKASHLRDGAYVTEFMYYLKTQAMEGETEWTLSERLDKLRATDPKYYDLSFETISAYGPHGSMMHYKADEKTAAPVEKKGFLLVDSGGQYMDGTTDITRTFAMGPLTEEEKYHFTYVLKSHFNLMNAVFPKGTTSKTIDGIARSVVWQIMEEYRCGTGHGVGYMLGVHETPPNLNQKNDMVLEPGMVLSNEPGIYKDGRHGIRTENLMTVVEHGTSDYGTFYGFENLTFVPYDVDAIDVSLLTDKELETLNSYHHEVYDKISPLVSDKVRTWLYDATKPLERQ</sequence>
<name>A0ABY7QWB9_9FIRM</name>
<dbReference type="InterPro" id="IPR000994">
    <property type="entry name" value="Pept_M24"/>
</dbReference>
<dbReference type="Gene3D" id="3.40.350.10">
    <property type="entry name" value="Creatinase/prolidase N-terminal domain"/>
    <property type="match status" value="2"/>
</dbReference>
<keyword evidence="2" id="KW-0479">Metal-binding</keyword>
<dbReference type="GO" id="GO:0004177">
    <property type="term" value="F:aminopeptidase activity"/>
    <property type="evidence" value="ECO:0007669"/>
    <property type="project" value="UniProtKB-KW"/>
</dbReference>
<dbReference type="InterPro" id="IPR033740">
    <property type="entry name" value="Pept_M24B"/>
</dbReference>
<evidence type="ECO:0000313" key="8">
    <source>
        <dbReference type="Proteomes" id="UP001210339"/>
    </source>
</evidence>
<dbReference type="SUPFAM" id="SSF55920">
    <property type="entry name" value="Creatinase/aminopeptidase"/>
    <property type="match status" value="1"/>
</dbReference>
<dbReference type="EMBL" id="CP115667">
    <property type="protein sequence ID" value="WBW50726.1"/>
    <property type="molecule type" value="Genomic_DNA"/>
</dbReference>
<dbReference type="Gene3D" id="3.90.230.10">
    <property type="entry name" value="Creatinase/methionine aminopeptidase superfamily"/>
    <property type="match status" value="1"/>
</dbReference>
<dbReference type="Pfam" id="PF16188">
    <property type="entry name" value="Peptidase_M24_C"/>
    <property type="match status" value="1"/>
</dbReference>
<evidence type="ECO:0000259" key="6">
    <source>
        <dbReference type="Pfam" id="PF16188"/>
    </source>
</evidence>
<feature type="domain" description="Peptidase M24" evidence="4">
    <location>
        <begin position="294"/>
        <end position="505"/>
    </location>
</feature>
<dbReference type="InterPro" id="IPR036005">
    <property type="entry name" value="Creatinase/aminopeptidase-like"/>
</dbReference>
<evidence type="ECO:0000256" key="3">
    <source>
        <dbReference type="ARBA" id="ARBA00022801"/>
    </source>
</evidence>
<dbReference type="Pfam" id="PF00557">
    <property type="entry name" value="Peptidase_M24"/>
    <property type="match status" value="1"/>
</dbReference>
<comment type="similarity">
    <text evidence="1">Belongs to the peptidase M24B family.</text>
</comment>
<gene>
    <name evidence="7" type="ORF">O6R05_04015</name>
</gene>
<dbReference type="PANTHER" id="PTHR43763">
    <property type="entry name" value="XAA-PRO AMINOPEPTIDASE 1"/>
    <property type="match status" value="1"/>
</dbReference>
<keyword evidence="7" id="KW-0645">Protease</keyword>
<evidence type="ECO:0000259" key="4">
    <source>
        <dbReference type="Pfam" id="PF00557"/>
    </source>
</evidence>
<evidence type="ECO:0000259" key="5">
    <source>
        <dbReference type="Pfam" id="PF01321"/>
    </source>
</evidence>